<evidence type="ECO:0000256" key="1">
    <source>
        <dbReference type="SAM" id="MobiDB-lite"/>
    </source>
</evidence>
<name>A0A0F3IUI2_9PROT</name>
<proteinExistence type="predicted"/>
<comment type="caution">
    <text evidence="2">The sequence shown here is derived from an EMBL/GenBank/DDBJ whole genome shotgun (WGS) entry which is preliminary data.</text>
</comment>
<keyword evidence="3" id="KW-1185">Reference proteome</keyword>
<evidence type="ECO:0000313" key="2">
    <source>
        <dbReference type="EMBL" id="KJV10282.1"/>
    </source>
</evidence>
<gene>
    <name evidence="2" type="ORF">VZ95_06005</name>
</gene>
<organism evidence="2 3">
    <name type="scientific">Elstera litoralis</name>
    <dbReference type="NCBI Taxonomy" id="552518"/>
    <lineage>
        <taxon>Bacteria</taxon>
        <taxon>Pseudomonadati</taxon>
        <taxon>Pseudomonadota</taxon>
        <taxon>Alphaproteobacteria</taxon>
        <taxon>Rhodospirillales</taxon>
        <taxon>Rhodospirillaceae</taxon>
        <taxon>Elstera</taxon>
    </lineage>
</organism>
<accession>A0A0F3IUI2</accession>
<dbReference type="EMBL" id="LAJY01000120">
    <property type="protein sequence ID" value="KJV10282.1"/>
    <property type="molecule type" value="Genomic_DNA"/>
</dbReference>
<dbReference type="AlphaFoldDB" id="A0A0F3IUI2"/>
<evidence type="ECO:0000313" key="3">
    <source>
        <dbReference type="Proteomes" id="UP000033774"/>
    </source>
</evidence>
<reference evidence="2 3" key="1">
    <citation type="submission" date="2015-03" db="EMBL/GenBank/DDBJ databases">
        <title>Draft genome sequence of Elstera litoralis.</title>
        <authorList>
            <person name="Rahalkar M.C."/>
            <person name="Dhakephalkar P.K."/>
            <person name="Pore S.D."/>
            <person name="Arora P."/>
            <person name="Kapse N.G."/>
            <person name="Pandit P.S."/>
        </authorList>
    </citation>
    <scope>NUCLEOTIDE SEQUENCE [LARGE SCALE GENOMIC DNA]</scope>
    <source>
        <strain evidence="2 3">Dia-1</strain>
    </source>
</reference>
<feature type="region of interest" description="Disordered" evidence="1">
    <location>
        <begin position="1"/>
        <end position="28"/>
    </location>
</feature>
<sequence>MTTKIMSIPPSATEKRERPARRYRGKSSTASALTVLPVAPTPVALFETLTKSLPPVATPALGDDLTETAAKMIAWPVELWLNALYRGYEIALAANGITQGASRKLESAVLKNKLAPLPGLWSWPAAASSRKDW</sequence>
<protein>
    <submittedName>
        <fullName evidence="2">Uncharacterized protein</fullName>
    </submittedName>
</protein>
<dbReference type="Proteomes" id="UP000033774">
    <property type="component" value="Unassembled WGS sequence"/>
</dbReference>
<dbReference type="OrthoDB" id="9885868at2"/>
<dbReference type="RefSeq" id="WP_045775052.1">
    <property type="nucleotide sequence ID" value="NZ_LAJY01000120.1"/>
</dbReference>